<organism evidence="1 2">
    <name type="scientific">Phaeodactylum tricornutum (strain CCAP 1055/1)</name>
    <dbReference type="NCBI Taxonomy" id="556484"/>
    <lineage>
        <taxon>Eukaryota</taxon>
        <taxon>Sar</taxon>
        <taxon>Stramenopiles</taxon>
        <taxon>Ochrophyta</taxon>
        <taxon>Bacillariophyta</taxon>
        <taxon>Bacillariophyceae</taxon>
        <taxon>Bacillariophycidae</taxon>
        <taxon>Naviculales</taxon>
        <taxon>Phaeodactylaceae</taxon>
        <taxon>Phaeodactylum</taxon>
    </lineage>
</organism>
<dbReference type="AlphaFoldDB" id="B7G5F2"/>
<proteinExistence type="predicted"/>
<reference evidence="1 2" key="1">
    <citation type="journal article" date="2008" name="Nature">
        <title>The Phaeodactylum genome reveals the evolutionary history of diatom genomes.</title>
        <authorList>
            <person name="Bowler C."/>
            <person name="Allen A.E."/>
            <person name="Badger J.H."/>
            <person name="Grimwood J."/>
            <person name="Jabbari K."/>
            <person name="Kuo A."/>
            <person name="Maheswari U."/>
            <person name="Martens C."/>
            <person name="Maumus F."/>
            <person name="Otillar R.P."/>
            <person name="Rayko E."/>
            <person name="Salamov A."/>
            <person name="Vandepoele K."/>
            <person name="Beszteri B."/>
            <person name="Gruber A."/>
            <person name="Heijde M."/>
            <person name="Katinka M."/>
            <person name="Mock T."/>
            <person name="Valentin K."/>
            <person name="Verret F."/>
            <person name="Berges J.A."/>
            <person name="Brownlee C."/>
            <person name="Cadoret J.P."/>
            <person name="Chiovitti A."/>
            <person name="Choi C.J."/>
            <person name="Coesel S."/>
            <person name="De Martino A."/>
            <person name="Detter J.C."/>
            <person name="Durkin C."/>
            <person name="Falciatore A."/>
            <person name="Fournet J."/>
            <person name="Haruta M."/>
            <person name="Huysman M.J."/>
            <person name="Jenkins B.D."/>
            <person name="Jiroutova K."/>
            <person name="Jorgensen R.E."/>
            <person name="Joubert Y."/>
            <person name="Kaplan A."/>
            <person name="Kroger N."/>
            <person name="Kroth P.G."/>
            <person name="La Roche J."/>
            <person name="Lindquist E."/>
            <person name="Lommer M."/>
            <person name="Martin-Jezequel V."/>
            <person name="Lopez P.J."/>
            <person name="Lucas S."/>
            <person name="Mangogna M."/>
            <person name="McGinnis K."/>
            <person name="Medlin L.K."/>
            <person name="Montsant A."/>
            <person name="Oudot-Le Secq M.P."/>
            <person name="Napoli C."/>
            <person name="Obornik M."/>
            <person name="Parker M.S."/>
            <person name="Petit J.L."/>
            <person name="Porcel B.M."/>
            <person name="Poulsen N."/>
            <person name="Robison M."/>
            <person name="Rychlewski L."/>
            <person name="Rynearson T.A."/>
            <person name="Schmutz J."/>
            <person name="Shapiro H."/>
            <person name="Siaut M."/>
            <person name="Stanley M."/>
            <person name="Sussman M.R."/>
            <person name="Taylor A.R."/>
            <person name="Vardi A."/>
            <person name="von Dassow P."/>
            <person name="Vyverman W."/>
            <person name="Willis A."/>
            <person name="Wyrwicz L.S."/>
            <person name="Rokhsar D.S."/>
            <person name="Weissenbach J."/>
            <person name="Armbrust E.V."/>
            <person name="Green B.R."/>
            <person name="Van de Peer Y."/>
            <person name="Grigoriev I.V."/>
        </authorList>
    </citation>
    <scope>NUCLEOTIDE SEQUENCE [LARGE SCALE GENOMIC DNA]</scope>
    <source>
        <strain evidence="1 2">CCAP 1055/1</strain>
    </source>
</reference>
<dbReference type="GeneID" id="7203190"/>
<dbReference type="Proteomes" id="UP000000759">
    <property type="component" value="Chromosome 15"/>
</dbReference>
<dbReference type="RefSeq" id="XP_002182402.1">
    <property type="nucleotide sequence ID" value="XM_002182366.1"/>
</dbReference>
<protein>
    <submittedName>
        <fullName evidence="1">Uncharacterized protein</fullName>
    </submittedName>
</protein>
<accession>B7G5F2</accession>
<reference evidence="2" key="2">
    <citation type="submission" date="2008-08" db="EMBL/GenBank/DDBJ databases">
        <authorList>
            <consortium name="Diatom Consortium"/>
            <person name="Grigoriev I."/>
            <person name="Grimwood J."/>
            <person name="Kuo A."/>
            <person name="Otillar R.P."/>
            <person name="Salamov A."/>
            <person name="Detter J.C."/>
            <person name="Lindquist E."/>
            <person name="Shapiro H."/>
            <person name="Lucas S."/>
            <person name="Glavina del Rio T."/>
            <person name="Pitluck S."/>
            <person name="Rokhsar D."/>
            <person name="Bowler C."/>
        </authorList>
    </citation>
    <scope>GENOME REANNOTATION</scope>
    <source>
        <strain evidence="2">CCAP 1055/1</strain>
    </source>
</reference>
<gene>
    <name evidence="1" type="ORF">PHATRDRAFT_47938</name>
</gene>
<name>B7G5F2_PHATC</name>
<keyword evidence="2" id="KW-1185">Reference proteome</keyword>
<dbReference type="EMBL" id="CM000617">
    <property type="protein sequence ID" value="EEC46303.1"/>
    <property type="molecule type" value="Genomic_DNA"/>
</dbReference>
<dbReference type="InParanoid" id="B7G5F2"/>
<evidence type="ECO:0000313" key="1">
    <source>
        <dbReference type="EMBL" id="EEC46303.1"/>
    </source>
</evidence>
<dbReference type="HOGENOM" id="CLU_1753266_0_0_1"/>
<dbReference type="OrthoDB" id="53109at2759"/>
<dbReference type="PaxDb" id="2850-Phatr47938"/>
<dbReference type="KEGG" id="pti:PHATRDRAFT_47938"/>
<sequence>MTNSTSFTLTVSDFPYKVLDPIATLSVAPTYATIKRAQRQLSTNAASIFSLNGGGAHGHLALTVTPEAYLEITDVPFIVPVAPPADPLPGETLPQITQNNLLHQRAKEIYGTYVSVNNALRRQLLDAVSLNIIPLPFVSMAYNLTSSRS</sequence>
<evidence type="ECO:0000313" key="2">
    <source>
        <dbReference type="Proteomes" id="UP000000759"/>
    </source>
</evidence>